<sequence>MHPLMQRLAQDHVRLVRLLDLLSALLDRFRDGQEPDYDLFCELLEYMDTYADTIHHPTEDLIFRRALDQGAENRDVFEVLMRQHSVVVQMNKRFRRSLDGIAHEEVLRRDEVEGQGRELVTTLHAHMTLEDAQAFPIARARLDTADWDAIEALAPRADDPLFGTPDPQRFRALFRHLSEQAQD</sequence>
<dbReference type="PANTHER" id="PTHR39966">
    <property type="entry name" value="BLL2471 PROTEIN-RELATED"/>
    <property type="match status" value="1"/>
</dbReference>
<keyword evidence="3" id="KW-1185">Reference proteome</keyword>
<evidence type="ECO:0000313" key="2">
    <source>
        <dbReference type="EMBL" id="AUB81088.1"/>
    </source>
</evidence>
<dbReference type="PANTHER" id="PTHR39966:SF1">
    <property type="entry name" value="HEMERYTHRIN-LIKE DOMAIN-CONTAINING PROTEIN"/>
    <property type="match status" value="1"/>
</dbReference>
<evidence type="ECO:0000259" key="1">
    <source>
        <dbReference type="Pfam" id="PF01814"/>
    </source>
</evidence>
<dbReference type="Proteomes" id="UP000232638">
    <property type="component" value="Chromosome"/>
</dbReference>
<proteinExistence type="predicted"/>
<dbReference type="OrthoDB" id="7349010at2"/>
<accession>A0A2K8U664</accession>
<dbReference type="EMBL" id="CP020370">
    <property type="protein sequence ID" value="AUB81088.1"/>
    <property type="molecule type" value="Genomic_DNA"/>
</dbReference>
<dbReference type="Gene3D" id="1.20.120.520">
    <property type="entry name" value="nmb1532 protein domain like"/>
    <property type="match status" value="1"/>
</dbReference>
<gene>
    <name evidence="2" type="ORF">THSYN_09065</name>
</gene>
<dbReference type="InterPro" id="IPR012312">
    <property type="entry name" value="Hemerythrin-like"/>
</dbReference>
<evidence type="ECO:0000313" key="3">
    <source>
        <dbReference type="Proteomes" id="UP000232638"/>
    </source>
</evidence>
<protein>
    <submittedName>
        <fullName evidence="2">Cation-binding protein</fullName>
    </submittedName>
</protein>
<dbReference type="AlphaFoldDB" id="A0A2K8U664"/>
<feature type="domain" description="Hemerythrin-like" evidence="1">
    <location>
        <begin position="7"/>
        <end position="138"/>
    </location>
</feature>
<name>A0A2K8U664_9GAMM</name>
<dbReference type="KEGG" id="tsy:THSYN_09065"/>
<dbReference type="Pfam" id="PF01814">
    <property type="entry name" value="Hemerythrin"/>
    <property type="match status" value="1"/>
</dbReference>
<dbReference type="RefSeq" id="WP_100918865.1">
    <property type="nucleotide sequence ID" value="NZ_CP020370.1"/>
</dbReference>
<organism evidence="2 3">
    <name type="scientific">Candidatus Thiodictyon syntrophicum</name>
    <dbReference type="NCBI Taxonomy" id="1166950"/>
    <lineage>
        <taxon>Bacteria</taxon>
        <taxon>Pseudomonadati</taxon>
        <taxon>Pseudomonadota</taxon>
        <taxon>Gammaproteobacteria</taxon>
        <taxon>Chromatiales</taxon>
        <taxon>Chromatiaceae</taxon>
        <taxon>Thiodictyon</taxon>
    </lineage>
</organism>
<dbReference type="GO" id="GO:0005886">
    <property type="term" value="C:plasma membrane"/>
    <property type="evidence" value="ECO:0007669"/>
    <property type="project" value="TreeGrafter"/>
</dbReference>
<reference evidence="2 3" key="1">
    <citation type="submission" date="2017-03" db="EMBL/GenBank/DDBJ databases">
        <title>Complete genome sequence of Candidatus 'Thiodictyon syntrophicum' sp. nov. strain Cad16T, a photolithoautotroph purple sulfur bacterium isolated from an alpine meromictic lake.</title>
        <authorList>
            <person name="Luedin S.M."/>
            <person name="Pothier J.F."/>
            <person name="Danza F."/>
            <person name="Storelli N."/>
            <person name="Wittwer M."/>
            <person name="Tonolla M."/>
        </authorList>
    </citation>
    <scope>NUCLEOTIDE SEQUENCE [LARGE SCALE GENOMIC DNA]</scope>
    <source>
        <strain evidence="2 3">Cad16T</strain>
    </source>
</reference>